<dbReference type="PANTHER" id="PTHR11579:SF0">
    <property type="entry name" value="PROTEIN-L-ISOASPARTATE(D-ASPARTATE) O-METHYLTRANSFERASE"/>
    <property type="match status" value="1"/>
</dbReference>
<reference evidence="12 13" key="1">
    <citation type="submission" date="2023-07" db="EMBL/GenBank/DDBJ databases">
        <authorList>
            <person name="Girao M."/>
            <person name="Carvalho M.F."/>
        </authorList>
    </citation>
    <scope>NUCLEOTIDE SEQUENCE [LARGE SCALE GENOMIC DNA]</scope>
    <source>
        <strain evidence="12 13">66/93</strain>
    </source>
</reference>
<evidence type="ECO:0000256" key="5">
    <source>
        <dbReference type="ARBA" id="ARBA00022490"/>
    </source>
</evidence>
<keyword evidence="5" id="KW-0963">Cytoplasm</keyword>
<dbReference type="Pfam" id="PF01135">
    <property type="entry name" value="PCMT"/>
    <property type="match status" value="1"/>
</dbReference>
<comment type="similarity">
    <text evidence="2">Belongs to the methyltransferase superfamily. L-isoaspartyl/D-aspartyl protein methyltransferase family.</text>
</comment>
<evidence type="ECO:0000256" key="10">
    <source>
        <dbReference type="ARBA" id="ARBA00031323"/>
    </source>
</evidence>
<keyword evidence="6 12" id="KW-0489">Methyltransferase</keyword>
<sequence>MNLEDMHERLVDGLETTEPIRAAFAAHPRHGFVPDMIWPSATGLPLYRTADPDRWARIVYSDDAVTTQANDGGSGLVNTPSSSTSAPLVMADMIRASEVGPGSRVLEIGTGTGWNAAILSSLVGPTGSVISLEIDPEVAEHARERLAGTGVQVVTGGVPPEGAYDTVIATCAVRHIPEEWTVGLAEGGRIVLPWATYDWRGPTPIVALSGSTPLTGAFVRDGSFMRDRTQRVPPNRFPGMDGEIEREGRFPIGSDEMIEQDLLTRLVLAAPEIWVGLGGRPWKDGHASIIALGAGDSWSYVWPDGSTTGGGPRDPAEELAKIYAALEDAGWPELDEFTLEVSPDRRTHRVRSGTLGPWDHRV</sequence>
<comment type="caution">
    <text evidence="12">The sequence shown here is derived from an EMBL/GenBank/DDBJ whole genome shotgun (WGS) entry which is preliminary data.</text>
</comment>
<keyword evidence="7" id="KW-0808">Transferase</keyword>
<name>A0ABU7KRF4_9ACTN</name>
<dbReference type="SUPFAM" id="SSF53335">
    <property type="entry name" value="S-adenosyl-L-methionine-dependent methyltransferases"/>
    <property type="match status" value="1"/>
</dbReference>
<dbReference type="PANTHER" id="PTHR11579">
    <property type="entry name" value="PROTEIN-L-ISOASPARTATE O-METHYLTRANSFERASE"/>
    <property type="match status" value="1"/>
</dbReference>
<dbReference type="EC" id="2.1.1.77" evidence="3"/>
<dbReference type="EMBL" id="JAUUCC010000035">
    <property type="protein sequence ID" value="MEE2051868.1"/>
    <property type="molecule type" value="Genomic_DNA"/>
</dbReference>
<evidence type="ECO:0000256" key="2">
    <source>
        <dbReference type="ARBA" id="ARBA00005369"/>
    </source>
</evidence>
<evidence type="ECO:0000256" key="6">
    <source>
        <dbReference type="ARBA" id="ARBA00022603"/>
    </source>
</evidence>
<evidence type="ECO:0000256" key="7">
    <source>
        <dbReference type="ARBA" id="ARBA00022679"/>
    </source>
</evidence>
<evidence type="ECO:0000256" key="4">
    <source>
        <dbReference type="ARBA" id="ARBA00013346"/>
    </source>
</evidence>
<gene>
    <name evidence="12" type="ORF">Q8A49_15305</name>
</gene>
<protein>
    <recommendedName>
        <fullName evidence="4">Protein-L-isoaspartate O-methyltransferase</fullName>
        <ecNumber evidence="3">2.1.1.77</ecNumber>
    </recommendedName>
    <alternativeName>
        <fullName evidence="11">L-isoaspartyl protein carboxyl methyltransferase</fullName>
    </alternativeName>
    <alternativeName>
        <fullName evidence="9">Protein L-isoaspartyl methyltransferase</fullName>
    </alternativeName>
    <alternativeName>
        <fullName evidence="10">Protein-beta-aspartate methyltransferase</fullName>
    </alternativeName>
</protein>
<organism evidence="12 13">
    <name type="scientific">Nocardiopsis tropica</name>
    <dbReference type="NCBI Taxonomy" id="109330"/>
    <lineage>
        <taxon>Bacteria</taxon>
        <taxon>Bacillati</taxon>
        <taxon>Actinomycetota</taxon>
        <taxon>Actinomycetes</taxon>
        <taxon>Streptosporangiales</taxon>
        <taxon>Nocardiopsidaceae</taxon>
        <taxon>Nocardiopsis</taxon>
    </lineage>
</organism>
<dbReference type="RefSeq" id="WP_330158925.1">
    <property type="nucleotide sequence ID" value="NZ_BAAAJA010000001.1"/>
</dbReference>
<evidence type="ECO:0000256" key="9">
    <source>
        <dbReference type="ARBA" id="ARBA00030757"/>
    </source>
</evidence>
<accession>A0ABU7KRF4</accession>
<dbReference type="GO" id="GO:0032259">
    <property type="term" value="P:methylation"/>
    <property type="evidence" value="ECO:0007669"/>
    <property type="project" value="UniProtKB-KW"/>
</dbReference>
<dbReference type="CDD" id="cd02440">
    <property type="entry name" value="AdoMet_MTases"/>
    <property type="match status" value="1"/>
</dbReference>
<evidence type="ECO:0000313" key="12">
    <source>
        <dbReference type="EMBL" id="MEE2051868.1"/>
    </source>
</evidence>
<dbReference type="InterPro" id="IPR000682">
    <property type="entry name" value="PCMT"/>
</dbReference>
<evidence type="ECO:0000256" key="1">
    <source>
        <dbReference type="ARBA" id="ARBA00004496"/>
    </source>
</evidence>
<dbReference type="InterPro" id="IPR029063">
    <property type="entry name" value="SAM-dependent_MTases_sf"/>
</dbReference>
<comment type="subcellular location">
    <subcellularLocation>
        <location evidence="1">Cytoplasm</location>
    </subcellularLocation>
</comment>
<evidence type="ECO:0000313" key="13">
    <source>
        <dbReference type="Proteomes" id="UP001348641"/>
    </source>
</evidence>
<evidence type="ECO:0000256" key="3">
    <source>
        <dbReference type="ARBA" id="ARBA00011890"/>
    </source>
</evidence>
<dbReference type="Gene3D" id="3.40.50.150">
    <property type="entry name" value="Vaccinia Virus protein VP39"/>
    <property type="match status" value="1"/>
</dbReference>
<dbReference type="GO" id="GO:0008168">
    <property type="term" value="F:methyltransferase activity"/>
    <property type="evidence" value="ECO:0007669"/>
    <property type="project" value="UniProtKB-KW"/>
</dbReference>
<proteinExistence type="inferred from homology"/>
<keyword evidence="8" id="KW-0949">S-adenosyl-L-methionine</keyword>
<dbReference type="Proteomes" id="UP001348641">
    <property type="component" value="Unassembled WGS sequence"/>
</dbReference>
<evidence type="ECO:0000256" key="8">
    <source>
        <dbReference type="ARBA" id="ARBA00022691"/>
    </source>
</evidence>
<evidence type="ECO:0000256" key="11">
    <source>
        <dbReference type="ARBA" id="ARBA00031350"/>
    </source>
</evidence>